<dbReference type="AlphaFoldDB" id="A0A8X7CMM7"/>
<evidence type="ECO:0000313" key="1">
    <source>
        <dbReference type="EMBL" id="GFY71300.1"/>
    </source>
</evidence>
<organism evidence="1 2">
    <name type="scientific">Trichonephila inaurata madagascariensis</name>
    <dbReference type="NCBI Taxonomy" id="2747483"/>
    <lineage>
        <taxon>Eukaryota</taxon>
        <taxon>Metazoa</taxon>
        <taxon>Ecdysozoa</taxon>
        <taxon>Arthropoda</taxon>
        <taxon>Chelicerata</taxon>
        <taxon>Arachnida</taxon>
        <taxon>Araneae</taxon>
        <taxon>Araneomorphae</taxon>
        <taxon>Entelegynae</taxon>
        <taxon>Araneoidea</taxon>
        <taxon>Nephilidae</taxon>
        <taxon>Trichonephila</taxon>
        <taxon>Trichonephila inaurata</taxon>
    </lineage>
</organism>
<sequence length="104" mass="11867">MILTEKAPPQKQEQESQLGRKGGCVWWDVLTIALCSWPCPSGRVLIRRPPHRLQEDKKINSTTLFLSAPPRFASLVDHHFNGWKGLASILLLRKHLWLGCMAVR</sequence>
<evidence type="ECO:0000313" key="2">
    <source>
        <dbReference type="Proteomes" id="UP000886998"/>
    </source>
</evidence>
<comment type="caution">
    <text evidence="1">The sequence shown here is derived from an EMBL/GenBank/DDBJ whole genome shotgun (WGS) entry which is preliminary data.</text>
</comment>
<dbReference type="EMBL" id="BMAV01018723">
    <property type="protein sequence ID" value="GFY71300.1"/>
    <property type="molecule type" value="Genomic_DNA"/>
</dbReference>
<protein>
    <submittedName>
        <fullName evidence="1">Uncharacterized protein</fullName>
    </submittedName>
</protein>
<reference evidence="1" key="1">
    <citation type="submission" date="2020-08" db="EMBL/GenBank/DDBJ databases">
        <title>Multicomponent nature underlies the extraordinary mechanical properties of spider dragline silk.</title>
        <authorList>
            <person name="Kono N."/>
            <person name="Nakamura H."/>
            <person name="Mori M."/>
            <person name="Yoshida Y."/>
            <person name="Ohtoshi R."/>
            <person name="Malay A.D."/>
            <person name="Moran D.A.P."/>
            <person name="Tomita M."/>
            <person name="Numata K."/>
            <person name="Arakawa K."/>
        </authorList>
    </citation>
    <scope>NUCLEOTIDE SEQUENCE</scope>
</reference>
<name>A0A8X7CMM7_9ARAC</name>
<gene>
    <name evidence="1" type="ORF">TNIN_116921</name>
</gene>
<accession>A0A8X7CMM7</accession>
<dbReference type="Proteomes" id="UP000886998">
    <property type="component" value="Unassembled WGS sequence"/>
</dbReference>
<proteinExistence type="predicted"/>
<keyword evidence="2" id="KW-1185">Reference proteome</keyword>